<dbReference type="PANTHER" id="PTHR32347">
    <property type="entry name" value="EFFLUX SYSTEM COMPONENT YKNX-RELATED"/>
    <property type="match status" value="1"/>
</dbReference>
<keyword evidence="4" id="KW-1133">Transmembrane helix</keyword>
<evidence type="ECO:0000256" key="4">
    <source>
        <dbReference type="SAM" id="Phobius"/>
    </source>
</evidence>
<feature type="compositionally biased region" description="Low complexity" evidence="3">
    <location>
        <begin position="19"/>
        <end position="31"/>
    </location>
</feature>
<comment type="subcellular location">
    <subcellularLocation>
        <location evidence="1">Cell envelope</location>
    </subcellularLocation>
</comment>
<keyword evidence="6" id="KW-1185">Reference proteome</keyword>
<dbReference type="InterPro" id="IPR050465">
    <property type="entry name" value="UPF0194_transport"/>
</dbReference>
<reference evidence="5" key="1">
    <citation type="journal article" date="2021" name="Microb. Physiol.">
        <title>Proteogenomic Insights into the Physiology of Marine, Sulfate-Reducing, Filamentous Desulfonema limicola and Desulfonema magnum.</title>
        <authorList>
            <person name="Schnaars V."/>
            <person name="Wohlbrand L."/>
            <person name="Scheve S."/>
            <person name="Hinrichs C."/>
            <person name="Reinhardt R."/>
            <person name="Rabus R."/>
        </authorList>
    </citation>
    <scope>NUCLEOTIDE SEQUENCE</scope>
    <source>
        <strain evidence="5">4be13</strain>
    </source>
</reference>
<dbReference type="PANTHER" id="PTHR32347:SF23">
    <property type="entry name" value="BLL5650 PROTEIN"/>
    <property type="match status" value="1"/>
</dbReference>
<feature type="transmembrane region" description="Helical" evidence="4">
    <location>
        <begin position="210"/>
        <end position="228"/>
    </location>
</feature>
<dbReference type="Proteomes" id="UP000663722">
    <property type="component" value="Chromosome"/>
</dbReference>
<dbReference type="KEGG" id="dmm:dnm_097300"/>
<evidence type="ECO:0000313" key="6">
    <source>
        <dbReference type="Proteomes" id="UP000663722"/>
    </source>
</evidence>
<dbReference type="RefSeq" id="WP_207680492.1">
    <property type="nucleotide sequence ID" value="NZ_CP061800.1"/>
</dbReference>
<dbReference type="AlphaFoldDB" id="A0A975GU12"/>
<gene>
    <name evidence="5" type="ORF">dnm_097300</name>
</gene>
<dbReference type="EMBL" id="CP061800">
    <property type="protein sequence ID" value="QTA93626.1"/>
    <property type="molecule type" value="Genomic_DNA"/>
</dbReference>
<organism evidence="5 6">
    <name type="scientific">Desulfonema magnum</name>
    <dbReference type="NCBI Taxonomy" id="45655"/>
    <lineage>
        <taxon>Bacteria</taxon>
        <taxon>Pseudomonadati</taxon>
        <taxon>Thermodesulfobacteriota</taxon>
        <taxon>Desulfobacteria</taxon>
        <taxon>Desulfobacterales</taxon>
        <taxon>Desulfococcaceae</taxon>
        <taxon>Desulfonema</taxon>
    </lineage>
</organism>
<name>A0A975GU12_9BACT</name>
<feature type="region of interest" description="Disordered" evidence="3">
    <location>
        <begin position="1"/>
        <end position="31"/>
    </location>
</feature>
<evidence type="ECO:0000313" key="5">
    <source>
        <dbReference type="EMBL" id="QTA93626.1"/>
    </source>
</evidence>
<dbReference type="Gene3D" id="1.10.287.470">
    <property type="entry name" value="Helix hairpin bin"/>
    <property type="match status" value="1"/>
</dbReference>
<keyword evidence="4" id="KW-0812">Transmembrane</keyword>
<evidence type="ECO:0000256" key="2">
    <source>
        <dbReference type="ARBA" id="ARBA00023054"/>
    </source>
</evidence>
<protein>
    <submittedName>
        <fullName evidence="5">HylD family secretion domain-containing protein</fullName>
    </submittedName>
</protein>
<evidence type="ECO:0000256" key="1">
    <source>
        <dbReference type="ARBA" id="ARBA00004196"/>
    </source>
</evidence>
<evidence type="ECO:0000256" key="3">
    <source>
        <dbReference type="SAM" id="MobiDB-lite"/>
    </source>
</evidence>
<dbReference type="Gene3D" id="2.40.30.170">
    <property type="match status" value="1"/>
</dbReference>
<dbReference type="GO" id="GO:0030313">
    <property type="term" value="C:cell envelope"/>
    <property type="evidence" value="ECO:0007669"/>
    <property type="project" value="UniProtKB-SubCell"/>
</dbReference>
<accession>A0A975GU12</accession>
<dbReference type="SUPFAM" id="SSF111369">
    <property type="entry name" value="HlyD-like secretion proteins"/>
    <property type="match status" value="1"/>
</dbReference>
<dbReference type="Gene3D" id="2.40.50.100">
    <property type="match status" value="1"/>
</dbReference>
<sequence length="477" mass="52775">MKLETRNLKPETGQIYNRGQGQQVPGQQPGKGELTREMVLARFIRLCSAVLSTPLSQEAAALVVNRISEIVRVDRAVLVRLSGKHPILAVTGGGMAAQDTSFADAVEMLRREYRKRQDPVILPHVSEGKDAFPHSAPLRKVQAAMGGTSILWLPLWLDRDAKAPVPYALWLERWNGLGWEKGDVELLQHAALFLGHGLVRQRTRIHSKTRIMQTAMILILLFFLALPVTSSVTAPMQVVPDRPHHIFAPMDGILKDLLVLPGQWVKKNTVLFRYDARVLDKRLDEARRSVAVARAKLIRLEGAAHRDREARAELPVQQLEVERAQADVVFFGKQRDRAEVHAGNPGVIVLDDPDALVGAALQTGQVVLSVADPSQTKIRIMVPASDVGFLKEGARVKIRLDSDPFQTLPAVITRIGFEIKLSENQVPSVLAEAVWSDKIPQIQPGQKGAAKILGESTRLGIQILRKPLIKLRSFIGL</sequence>
<keyword evidence="4" id="KW-0472">Membrane</keyword>
<keyword evidence="2" id="KW-0175">Coiled coil</keyword>
<proteinExistence type="predicted"/>